<name>A0AAW0CND4_9AGAR</name>
<sequence>MRAFSCLFLSTLALTQSAFGQTFQKSVACQVHPASPQGQKQIFDKYIQALYVERNAPKAFDNIVAADLIQHNPAIADGFEAGLESLSGLLSNADLKITVFRITFEAPYGWLHGRLDGFLPNASALVDVFRFNGTCVQEHWDVIQERPATSQNPHPLF</sequence>
<dbReference type="Proteomes" id="UP001362999">
    <property type="component" value="Unassembled WGS sequence"/>
</dbReference>
<dbReference type="Gene3D" id="3.10.450.50">
    <property type="match status" value="1"/>
</dbReference>
<protein>
    <submittedName>
        <fullName evidence="2">Snoal-like polyketide cyclase family protein</fullName>
    </submittedName>
</protein>
<evidence type="ECO:0000256" key="1">
    <source>
        <dbReference type="SAM" id="SignalP"/>
    </source>
</evidence>
<gene>
    <name evidence="2" type="ORF">R3P38DRAFT_3262197</name>
</gene>
<feature type="signal peptide" evidence="1">
    <location>
        <begin position="1"/>
        <end position="20"/>
    </location>
</feature>
<dbReference type="AlphaFoldDB" id="A0AAW0CND4"/>
<keyword evidence="3" id="KW-1185">Reference proteome</keyword>
<comment type="caution">
    <text evidence="2">The sequence shown here is derived from an EMBL/GenBank/DDBJ whole genome shotgun (WGS) entry which is preliminary data.</text>
</comment>
<reference evidence="2 3" key="1">
    <citation type="journal article" date="2024" name="J Genomics">
        <title>Draft genome sequencing and assembly of Favolaschia claudopus CIRM-BRFM 2984 isolated from oak limbs.</title>
        <authorList>
            <person name="Navarro D."/>
            <person name="Drula E."/>
            <person name="Chaduli D."/>
            <person name="Cazenave R."/>
            <person name="Ahrendt S."/>
            <person name="Wang J."/>
            <person name="Lipzen A."/>
            <person name="Daum C."/>
            <person name="Barry K."/>
            <person name="Grigoriev I.V."/>
            <person name="Favel A."/>
            <person name="Rosso M.N."/>
            <person name="Martin F."/>
        </authorList>
    </citation>
    <scope>NUCLEOTIDE SEQUENCE [LARGE SCALE GENOMIC DNA]</scope>
    <source>
        <strain evidence="2 3">CIRM-BRFM 2984</strain>
    </source>
</reference>
<dbReference type="InterPro" id="IPR032710">
    <property type="entry name" value="NTF2-like_dom_sf"/>
</dbReference>
<dbReference type="SUPFAM" id="SSF54427">
    <property type="entry name" value="NTF2-like"/>
    <property type="match status" value="1"/>
</dbReference>
<keyword evidence="1" id="KW-0732">Signal</keyword>
<evidence type="ECO:0000313" key="3">
    <source>
        <dbReference type="Proteomes" id="UP001362999"/>
    </source>
</evidence>
<accession>A0AAW0CND4</accession>
<proteinExistence type="predicted"/>
<dbReference type="EMBL" id="JAWWNJ010000016">
    <property type="protein sequence ID" value="KAK7039842.1"/>
    <property type="molecule type" value="Genomic_DNA"/>
</dbReference>
<feature type="chain" id="PRO_5043519292" evidence="1">
    <location>
        <begin position="21"/>
        <end position="157"/>
    </location>
</feature>
<evidence type="ECO:0000313" key="2">
    <source>
        <dbReference type="EMBL" id="KAK7039842.1"/>
    </source>
</evidence>
<organism evidence="2 3">
    <name type="scientific">Favolaschia claudopus</name>
    <dbReference type="NCBI Taxonomy" id="2862362"/>
    <lineage>
        <taxon>Eukaryota</taxon>
        <taxon>Fungi</taxon>
        <taxon>Dikarya</taxon>
        <taxon>Basidiomycota</taxon>
        <taxon>Agaricomycotina</taxon>
        <taxon>Agaricomycetes</taxon>
        <taxon>Agaricomycetidae</taxon>
        <taxon>Agaricales</taxon>
        <taxon>Marasmiineae</taxon>
        <taxon>Mycenaceae</taxon>
        <taxon>Favolaschia</taxon>
    </lineage>
</organism>